<protein>
    <submittedName>
        <fullName evidence="1">Uncharacterized protein</fullName>
    </submittedName>
</protein>
<sequence>MHKKYCWEIRKRVIGLPKPVNTSISQDHSKLDSNTIAEVIKPLVEADPSIKVKSVIPEVQSNMVSKGKSIEKFLEVGKLRLKFCPYGYLRTARKRDETYTNWMDRIPREQYALGFDGGYLWGHMTTNLVEYINSVLKGAHNLLVIALVKATFYRLNELFTRTRAKVEARIRCDKFKFGLHHGMGESIEGGTVCV</sequence>
<proteinExistence type="predicted"/>
<keyword evidence="2" id="KW-1185">Reference proteome</keyword>
<name>A0A444YLH0_ARAHY</name>
<evidence type="ECO:0000313" key="2">
    <source>
        <dbReference type="Proteomes" id="UP000289738"/>
    </source>
</evidence>
<gene>
    <name evidence="1" type="ORF">Ahy_B06g081584</name>
</gene>
<accession>A0A444YLH0</accession>
<dbReference type="Proteomes" id="UP000289738">
    <property type="component" value="Chromosome B06"/>
</dbReference>
<dbReference type="AlphaFoldDB" id="A0A444YLH0"/>
<evidence type="ECO:0000313" key="1">
    <source>
        <dbReference type="EMBL" id="RYR02761.1"/>
    </source>
</evidence>
<organism evidence="1 2">
    <name type="scientific">Arachis hypogaea</name>
    <name type="common">Peanut</name>
    <dbReference type="NCBI Taxonomy" id="3818"/>
    <lineage>
        <taxon>Eukaryota</taxon>
        <taxon>Viridiplantae</taxon>
        <taxon>Streptophyta</taxon>
        <taxon>Embryophyta</taxon>
        <taxon>Tracheophyta</taxon>
        <taxon>Spermatophyta</taxon>
        <taxon>Magnoliopsida</taxon>
        <taxon>eudicotyledons</taxon>
        <taxon>Gunneridae</taxon>
        <taxon>Pentapetalae</taxon>
        <taxon>rosids</taxon>
        <taxon>fabids</taxon>
        <taxon>Fabales</taxon>
        <taxon>Fabaceae</taxon>
        <taxon>Papilionoideae</taxon>
        <taxon>50 kb inversion clade</taxon>
        <taxon>dalbergioids sensu lato</taxon>
        <taxon>Dalbergieae</taxon>
        <taxon>Pterocarpus clade</taxon>
        <taxon>Arachis</taxon>
    </lineage>
</organism>
<reference evidence="1 2" key="1">
    <citation type="submission" date="2019-01" db="EMBL/GenBank/DDBJ databases">
        <title>Sequencing of cultivated peanut Arachis hypogaea provides insights into genome evolution and oil improvement.</title>
        <authorList>
            <person name="Chen X."/>
        </authorList>
    </citation>
    <scope>NUCLEOTIDE SEQUENCE [LARGE SCALE GENOMIC DNA]</scope>
    <source>
        <strain evidence="2">cv. Fuhuasheng</strain>
        <tissue evidence="1">Leaves</tissue>
    </source>
</reference>
<comment type="caution">
    <text evidence="1">The sequence shown here is derived from an EMBL/GenBank/DDBJ whole genome shotgun (WGS) entry which is preliminary data.</text>
</comment>
<dbReference type="EMBL" id="SDMP01000016">
    <property type="protein sequence ID" value="RYR02761.1"/>
    <property type="molecule type" value="Genomic_DNA"/>
</dbReference>